<dbReference type="EMBL" id="BMPI01000002">
    <property type="protein sequence ID" value="GGM06593.1"/>
    <property type="molecule type" value="Genomic_DNA"/>
</dbReference>
<evidence type="ECO:0000313" key="2">
    <source>
        <dbReference type="Proteomes" id="UP000642070"/>
    </source>
</evidence>
<dbReference type="Proteomes" id="UP000642070">
    <property type="component" value="Unassembled WGS sequence"/>
</dbReference>
<reference evidence="1" key="2">
    <citation type="submission" date="2020-09" db="EMBL/GenBank/DDBJ databases">
        <authorList>
            <person name="Sun Q."/>
            <person name="Ohkuma M."/>
        </authorList>
    </citation>
    <scope>NUCLEOTIDE SEQUENCE</scope>
    <source>
        <strain evidence="1">JCM 19831</strain>
    </source>
</reference>
<dbReference type="RefSeq" id="WP_190247970.1">
    <property type="nucleotide sequence ID" value="NZ_BMPI01000002.1"/>
</dbReference>
<proteinExistence type="predicted"/>
<protein>
    <submittedName>
        <fullName evidence="1">Uncharacterized protein</fullName>
    </submittedName>
</protein>
<name>A0A917T331_9ACTN</name>
<sequence length="74" mass="8345">MAEQYLSAWPFPMLVPDAAREELAAFDPDEIYDDERYEDDAEELIALLGERLPAWLTAAHGQGRVLLVVRDGGR</sequence>
<dbReference type="AlphaFoldDB" id="A0A917T331"/>
<keyword evidence="2" id="KW-1185">Reference proteome</keyword>
<accession>A0A917T331</accession>
<reference evidence="1" key="1">
    <citation type="journal article" date="2014" name="Int. J. Syst. Evol. Microbiol.">
        <title>Complete genome sequence of Corynebacterium casei LMG S-19264T (=DSM 44701T), isolated from a smear-ripened cheese.</title>
        <authorList>
            <consortium name="US DOE Joint Genome Institute (JGI-PGF)"/>
            <person name="Walter F."/>
            <person name="Albersmeier A."/>
            <person name="Kalinowski J."/>
            <person name="Ruckert C."/>
        </authorList>
    </citation>
    <scope>NUCLEOTIDE SEQUENCE</scope>
    <source>
        <strain evidence="1">JCM 19831</strain>
    </source>
</reference>
<gene>
    <name evidence="1" type="ORF">GCM10007977_004620</name>
</gene>
<evidence type="ECO:0000313" key="1">
    <source>
        <dbReference type="EMBL" id="GGM06593.1"/>
    </source>
</evidence>
<comment type="caution">
    <text evidence="1">The sequence shown here is derived from an EMBL/GenBank/DDBJ whole genome shotgun (WGS) entry which is preliminary data.</text>
</comment>
<organism evidence="1 2">
    <name type="scientific">Dactylosporangium sucinum</name>
    <dbReference type="NCBI Taxonomy" id="1424081"/>
    <lineage>
        <taxon>Bacteria</taxon>
        <taxon>Bacillati</taxon>
        <taxon>Actinomycetota</taxon>
        <taxon>Actinomycetes</taxon>
        <taxon>Micromonosporales</taxon>
        <taxon>Micromonosporaceae</taxon>
        <taxon>Dactylosporangium</taxon>
    </lineage>
</organism>